<comment type="caution">
    <text evidence="2">The sequence shown here is derived from an EMBL/GenBank/DDBJ whole genome shotgun (WGS) entry which is preliminary data.</text>
</comment>
<reference evidence="2" key="2">
    <citation type="submission" date="2022-01" db="EMBL/GenBank/DDBJ databases">
        <authorList>
            <person name="Yamashiro T."/>
            <person name="Shiraishi A."/>
            <person name="Satake H."/>
            <person name="Nakayama K."/>
        </authorList>
    </citation>
    <scope>NUCLEOTIDE SEQUENCE</scope>
</reference>
<evidence type="ECO:0000313" key="3">
    <source>
        <dbReference type="Proteomes" id="UP001151760"/>
    </source>
</evidence>
<keyword evidence="3" id="KW-1185">Reference proteome</keyword>
<reference evidence="2" key="1">
    <citation type="journal article" date="2022" name="Int. J. Mol. Sci.">
        <title>Draft Genome of Tanacetum Coccineum: Genomic Comparison of Closely Related Tanacetum-Family Plants.</title>
        <authorList>
            <person name="Yamashiro T."/>
            <person name="Shiraishi A."/>
            <person name="Nakayama K."/>
            <person name="Satake H."/>
        </authorList>
    </citation>
    <scope>NUCLEOTIDE SEQUENCE</scope>
</reference>
<proteinExistence type="predicted"/>
<sequence>MTVAAPTILSPYLAINTLVGRLYKEIRLQKKPETISSYMCLEVIKGWIAMERVDSNGDGDVSELCIVLDKECLNVVEERFTLVAYDDKGTNRYSVRDSVDCQETFDKILKELEEFKRDQRMLKELKKQITEEQTVKENMNIEEMRHEQQLVDRKIKEITNDLGYKKFRGEKIDEEYEREIRIRKLKQDFNIWESEVRKKEQAYEEEKYSAACHYMLSVTCDDEDDYIPSGDIIA</sequence>
<protein>
    <submittedName>
        <fullName evidence="2">Uncharacterized protein</fullName>
    </submittedName>
</protein>
<dbReference type="EMBL" id="BQNB010020686">
    <property type="protein sequence ID" value="GJT98546.1"/>
    <property type="molecule type" value="Genomic_DNA"/>
</dbReference>
<evidence type="ECO:0000313" key="2">
    <source>
        <dbReference type="EMBL" id="GJT98546.1"/>
    </source>
</evidence>
<gene>
    <name evidence="2" type="ORF">Tco_1094064</name>
</gene>
<organism evidence="2 3">
    <name type="scientific">Tanacetum coccineum</name>
    <dbReference type="NCBI Taxonomy" id="301880"/>
    <lineage>
        <taxon>Eukaryota</taxon>
        <taxon>Viridiplantae</taxon>
        <taxon>Streptophyta</taxon>
        <taxon>Embryophyta</taxon>
        <taxon>Tracheophyta</taxon>
        <taxon>Spermatophyta</taxon>
        <taxon>Magnoliopsida</taxon>
        <taxon>eudicotyledons</taxon>
        <taxon>Gunneridae</taxon>
        <taxon>Pentapetalae</taxon>
        <taxon>asterids</taxon>
        <taxon>campanulids</taxon>
        <taxon>Asterales</taxon>
        <taxon>Asteraceae</taxon>
        <taxon>Asteroideae</taxon>
        <taxon>Anthemideae</taxon>
        <taxon>Anthemidinae</taxon>
        <taxon>Tanacetum</taxon>
    </lineage>
</organism>
<name>A0ABQ5IFQ0_9ASTR</name>
<accession>A0ABQ5IFQ0</accession>
<evidence type="ECO:0000256" key="1">
    <source>
        <dbReference type="SAM" id="Coils"/>
    </source>
</evidence>
<feature type="coiled-coil region" evidence="1">
    <location>
        <begin position="108"/>
        <end position="202"/>
    </location>
</feature>
<dbReference type="Proteomes" id="UP001151760">
    <property type="component" value="Unassembled WGS sequence"/>
</dbReference>
<keyword evidence="1" id="KW-0175">Coiled coil</keyword>